<dbReference type="GO" id="GO:0016787">
    <property type="term" value="F:hydrolase activity"/>
    <property type="evidence" value="ECO:0007669"/>
    <property type="project" value="UniProtKB-KW"/>
</dbReference>
<comment type="caution">
    <text evidence="2">The sequence shown here is derived from an EMBL/GenBank/DDBJ whole genome shotgun (WGS) entry which is preliminary data.</text>
</comment>
<evidence type="ECO:0000259" key="1">
    <source>
        <dbReference type="Pfam" id="PF12146"/>
    </source>
</evidence>
<dbReference type="EMBL" id="JAFIDN010000009">
    <property type="protein sequence ID" value="MBP3193333.1"/>
    <property type="molecule type" value="Genomic_DNA"/>
</dbReference>
<keyword evidence="3" id="KW-1185">Reference proteome</keyword>
<dbReference type="InterPro" id="IPR051044">
    <property type="entry name" value="MAG_DAG_Lipase"/>
</dbReference>
<dbReference type="InterPro" id="IPR022742">
    <property type="entry name" value="Hydrolase_4"/>
</dbReference>
<reference evidence="2" key="1">
    <citation type="submission" date="2021-02" db="EMBL/GenBank/DDBJ databases">
        <title>Natronogracilivirga saccharolytica gen. nov. sp. nov. a new anaerobic, haloalkiliphilic carbohydrate-fermenting bacterium from soda lake and proposing of Cyclonatronumiaceae fam. nov. in the phylum Balneolaeota.</title>
        <authorList>
            <person name="Zhilina T.N."/>
            <person name="Sorokin D.Y."/>
            <person name="Zavarzina D.G."/>
            <person name="Toshchakov S.V."/>
            <person name="Kublanov I.V."/>
        </authorList>
    </citation>
    <scope>NUCLEOTIDE SEQUENCE</scope>
    <source>
        <strain evidence="2">Z-1702</strain>
    </source>
</reference>
<evidence type="ECO:0000313" key="3">
    <source>
        <dbReference type="Proteomes" id="UP000673975"/>
    </source>
</evidence>
<dbReference type="Pfam" id="PF12146">
    <property type="entry name" value="Hydrolase_4"/>
    <property type="match status" value="1"/>
</dbReference>
<name>A0A8J7S7D7_9BACT</name>
<gene>
    <name evidence="2" type="ORF">NATSA_11700</name>
</gene>
<dbReference type="Gene3D" id="3.40.50.1820">
    <property type="entry name" value="alpha/beta hydrolase"/>
    <property type="match status" value="1"/>
</dbReference>
<dbReference type="SUPFAM" id="SSF53474">
    <property type="entry name" value="alpha/beta-Hydrolases"/>
    <property type="match status" value="1"/>
</dbReference>
<evidence type="ECO:0000313" key="2">
    <source>
        <dbReference type="EMBL" id="MBP3193333.1"/>
    </source>
</evidence>
<proteinExistence type="predicted"/>
<dbReference type="Proteomes" id="UP000673975">
    <property type="component" value="Unassembled WGS sequence"/>
</dbReference>
<sequence>MNSKKVTFRGALGETLAGRLDLPDNMKASALFAHCFTCSKSLKVVGNIAKELVASNIGVLRFDFTGLGQSEGEFANTNFSSNVDDLLAAVDFMKEETGGPHLLIGHSLGGAAVIQSAHQIPSAKAVVTIGSPSDPGHVIKHFETHLDAIEEKGEAEVTLAGRKFTIKKQLVDDLNAVRMDRCIRDLEPALLVMHSPMDDTVGIENAAHIYKLARHPKSFVSLDKADHLLRDDNHSRYAGAMIATWSQLYL</sequence>
<accession>A0A8J7S7D7</accession>
<feature type="domain" description="Serine aminopeptidase S33" evidence="1">
    <location>
        <begin position="42"/>
        <end position="130"/>
    </location>
</feature>
<protein>
    <submittedName>
        <fullName evidence="2">Alpha/beta fold hydrolase</fullName>
    </submittedName>
</protein>
<dbReference type="InterPro" id="IPR029058">
    <property type="entry name" value="AB_hydrolase_fold"/>
</dbReference>
<dbReference type="PANTHER" id="PTHR11614">
    <property type="entry name" value="PHOSPHOLIPASE-RELATED"/>
    <property type="match status" value="1"/>
</dbReference>
<keyword evidence="2" id="KW-0378">Hydrolase</keyword>
<organism evidence="2 3">
    <name type="scientific">Natronogracilivirga saccharolytica</name>
    <dbReference type="NCBI Taxonomy" id="2812953"/>
    <lineage>
        <taxon>Bacteria</taxon>
        <taxon>Pseudomonadati</taxon>
        <taxon>Balneolota</taxon>
        <taxon>Balneolia</taxon>
        <taxon>Balneolales</taxon>
        <taxon>Cyclonatronaceae</taxon>
        <taxon>Natronogracilivirga</taxon>
    </lineage>
</organism>
<dbReference type="AlphaFoldDB" id="A0A8J7S7D7"/>